<dbReference type="Pfam" id="PF00534">
    <property type="entry name" value="Glycos_transf_1"/>
    <property type="match status" value="1"/>
</dbReference>
<dbReference type="Pfam" id="PF24517">
    <property type="entry name" value="CBM96"/>
    <property type="match status" value="1"/>
</dbReference>
<comment type="subcellular location">
    <subcellularLocation>
        <location evidence="1">Secreted</location>
    </subcellularLocation>
</comment>
<dbReference type="STRING" id="1121421.SAMN02745123_03220"/>
<dbReference type="EMBL" id="FRAR01000025">
    <property type="protein sequence ID" value="SHK81779.1"/>
    <property type="molecule type" value="Genomic_DNA"/>
</dbReference>
<evidence type="ECO:0000256" key="1">
    <source>
        <dbReference type="ARBA" id="ARBA00004613"/>
    </source>
</evidence>
<dbReference type="PANTHER" id="PTHR12526">
    <property type="entry name" value="GLYCOSYLTRANSFERASE"/>
    <property type="match status" value="1"/>
</dbReference>
<evidence type="ECO:0000259" key="4">
    <source>
        <dbReference type="Pfam" id="PF00534"/>
    </source>
</evidence>
<evidence type="ECO:0000256" key="2">
    <source>
        <dbReference type="ARBA" id="ARBA00022525"/>
    </source>
</evidence>
<protein>
    <submittedName>
        <fullName evidence="6">Glycosyltransferase involved in cell wall bisynthesis</fullName>
    </submittedName>
</protein>
<keyword evidence="7" id="KW-1185">Reference proteome</keyword>
<keyword evidence="3" id="KW-0732">Signal</keyword>
<dbReference type="GO" id="GO:0016757">
    <property type="term" value="F:glycosyltransferase activity"/>
    <property type="evidence" value="ECO:0007669"/>
    <property type="project" value="InterPro"/>
</dbReference>
<dbReference type="CDD" id="cd03801">
    <property type="entry name" value="GT4_PimA-like"/>
    <property type="match status" value="1"/>
</dbReference>
<evidence type="ECO:0000256" key="3">
    <source>
        <dbReference type="ARBA" id="ARBA00022729"/>
    </source>
</evidence>
<proteinExistence type="predicted"/>
<keyword evidence="2" id="KW-0964">Secreted</keyword>
<dbReference type="Proteomes" id="UP000183997">
    <property type="component" value="Unassembled WGS sequence"/>
</dbReference>
<keyword evidence="6" id="KW-0808">Transferase</keyword>
<accession>A0A1M6VJZ4</accession>
<organism evidence="6 7">
    <name type="scientific">Desulforamulus aeronauticus DSM 10349</name>
    <dbReference type="NCBI Taxonomy" id="1121421"/>
    <lineage>
        <taxon>Bacteria</taxon>
        <taxon>Bacillati</taxon>
        <taxon>Bacillota</taxon>
        <taxon>Clostridia</taxon>
        <taxon>Eubacteriales</taxon>
        <taxon>Peptococcaceae</taxon>
        <taxon>Desulforamulus</taxon>
    </lineage>
</organism>
<dbReference type="NCBIfam" id="NF033679">
    <property type="entry name" value="DNRLRE_dom"/>
    <property type="match status" value="1"/>
</dbReference>
<feature type="domain" description="Carbohydrate-binding module family 96" evidence="5">
    <location>
        <begin position="13"/>
        <end position="162"/>
    </location>
</feature>
<dbReference type="AlphaFoldDB" id="A0A1M6VJZ4"/>
<dbReference type="GO" id="GO:0005576">
    <property type="term" value="C:extracellular region"/>
    <property type="evidence" value="ECO:0007669"/>
    <property type="project" value="UniProtKB-SubCell"/>
</dbReference>
<dbReference type="Gene3D" id="3.40.50.2000">
    <property type="entry name" value="Glycogen Phosphorylase B"/>
    <property type="match status" value="2"/>
</dbReference>
<reference evidence="7" key="1">
    <citation type="submission" date="2016-11" db="EMBL/GenBank/DDBJ databases">
        <authorList>
            <person name="Varghese N."/>
            <person name="Submissions S."/>
        </authorList>
    </citation>
    <scope>NUCLEOTIDE SEQUENCE [LARGE SCALE GENOMIC DNA]</scope>
    <source>
        <strain evidence="7">DSM 10349</strain>
    </source>
</reference>
<dbReference type="InterPro" id="IPR001296">
    <property type="entry name" value="Glyco_trans_1"/>
</dbReference>
<name>A0A1M6VJZ4_9FIRM</name>
<evidence type="ECO:0000259" key="5">
    <source>
        <dbReference type="Pfam" id="PF24517"/>
    </source>
</evidence>
<feature type="domain" description="Glycosyl transferase family 1" evidence="4">
    <location>
        <begin position="584"/>
        <end position="744"/>
    </location>
</feature>
<sequence length="883" mass="101734">MSEMAQVHWIPGTVDTFVDKKMPDQAFEQTEYLHVGLTHWGNLYRTLLRFKLPANIADNQIWFASLVLYLCKNDYPNYAKEFGVFSVEGNWEQGNVTWNNQPHPKEGIISGIFIEDKQDCLVEWDISPLIKKLTNKSVWNLELRSLNEHENSLVSFFSRHCDLPDKQPVLRLVTEKLPAALADETFQADYSAQQKYYQLFLHGPLPPESLEILSMIKHKKYQAIVVYTETKNIEPLARPQQFLKELTVRGYLGFVCRPTDENYKIEEIADNLFSVNRPEFLLPIVRSQAVLILCTDVSQTAWSDLLPHKFLWYDMVEDWELSRQQDSYRLEKHESLVKEADLVTYSKSQLKKYIFKNPNTLYLPDEKDPWSSLLDQVESVIKVQPKGWTLFSNIEARGKINVMTETFLNFEGKEFYSGGAERYLIDLAQICSDLGFIMNIYQHGDFPWLRRFRNIDVISLARGSLNSRALNSAQQFNRQFYEQVQESSLLNIYSAFYQAYPLAATPNIGISHGVSWDNPFYSFQHIDQFFRYNKRFLLGAKICEQVLSVDTNTANWFQTIDYELGQKIKVISNYVDLERFYPAVNDQVGDRIIILYPRRLYEARGFYLVLEILDNILDQFPNVEFHFVGKGFENDTKYVIEKQNKWPGRVTWYSLPPEEMPTAYKSADISLIPTLYSEGTSLSCLEAMACGNAVIVSRIGGLTDLVIDGFNGLRIEPNAASLGQAIKYLLRDQDALAKFKRNARLVAETFSKTTWTKEWTTLIKQKIQSNIPPLTANPSLIKIYLTSMPDKNSKIGYLITTLLSHGYLVYVLVKNTAAHSQLSFGRIQWVNWQEEGLAAADFIIADQQVAGDIEQRVQLTLTDAWLESFCLTPEHSLSELAIP</sequence>
<dbReference type="SUPFAM" id="SSF53756">
    <property type="entry name" value="UDP-Glycosyltransferase/glycogen phosphorylase"/>
    <property type="match status" value="1"/>
</dbReference>
<evidence type="ECO:0000313" key="6">
    <source>
        <dbReference type="EMBL" id="SHK81779.1"/>
    </source>
</evidence>
<gene>
    <name evidence="6" type="ORF">SAMN02745123_03220</name>
</gene>
<evidence type="ECO:0000313" key="7">
    <source>
        <dbReference type="Proteomes" id="UP000183997"/>
    </source>
</evidence>
<dbReference type="RefSeq" id="WP_072916390.1">
    <property type="nucleotide sequence ID" value="NZ_FRAR01000025.1"/>
</dbReference>
<dbReference type="OrthoDB" id="9766971at2"/>
<dbReference type="InterPro" id="IPR055372">
    <property type="entry name" value="CBM96"/>
</dbReference>